<evidence type="ECO:0000259" key="4">
    <source>
        <dbReference type="PROSITE" id="PS50995"/>
    </source>
</evidence>
<dbReference type="EMBL" id="ACGC01000120">
    <property type="protein sequence ID" value="EEI81880.1"/>
    <property type="molecule type" value="Genomic_DNA"/>
</dbReference>
<dbReference type="SMART" id="SM00347">
    <property type="entry name" value="HTH_MARR"/>
    <property type="match status" value="1"/>
</dbReference>
<dbReference type="AlphaFoldDB" id="C2CKL1"/>
<dbReference type="InterPro" id="IPR036390">
    <property type="entry name" value="WH_DNA-bd_sf"/>
</dbReference>
<gene>
    <name evidence="5" type="ORF">HMPREF0077_2021</name>
</gene>
<organism evidence="5 6">
    <name type="scientific">Anaerococcus tetradius ATCC 35098</name>
    <dbReference type="NCBI Taxonomy" id="525255"/>
    <lineage>
        <taxon>Bacteria</taxon>
        <taxon>Bacillati</taxon>
        <taxon>Bacillota</taxon>
        <taxon>Tissierellia</taxon>
        <taxon>Tissierellales</taxon>
        <taxon>Peptoniphilaceae</taxon>
        <taxon>Anaerococcus</taxon>
    </lineage>
</organism>
<proteinExistence type="predicted"/>
<dbReference type="HOGENOM" id="CLU_083287_30_3_9"/>
<dbReference type="GO" id="GO:0003677">
    <property type="term" value="F:DNA binding"/>
    <property type="evidence" value="ECO:0007669"/>
    <property type="project" value="UniProtKB-KW"/>
</dbReference>
<dbReference type="InterPro" id="IPR000835">
    <property type="entry name" value="HTH_MarR-typ"/>
</dbReference>
<evidence type="ECO:0000313" key="5">
    <source>
        <dbReference type="EMBL" id="EEI81880.1"/>
    </source>
</evidence>
<keyword evidence="2" id="KW-0238">DNA-binding</keyword>
<dbReference type="GO" id="GO:0003700">
    <property type="term" value="F:DNA-binding transcription factor activity"/>
    <property type="evidence" value="ECO:0007669"/>
    <property type="project" value="InterPro"/>
</dbReference>
<evidence type="ECO:0000256" key="2">
    <source>
        <dbReference type="ARBA" id="ARBA00023125"/>
    </source>
</evidence>
<keyword evidence="1" id="KW-0805">Transcription regulation</keyword>
<name>C2CKL1_9FIRM</name>
<evidence type="ECO:0000313" key="6">
    <source>
        <dbReference type="Proteomes" id="UP000003744"/>
    </source>
</evidence>
<dbReference type="PROSITE" id="PS50995">
    <property type="entry name" value="HTH_MARR_2"/>
    <property type="match status" value="1"/>
</dbReference>
<dbReference type="PANTHER" id="PTHR42756">
    <property type="entry name" value="TRANSCRIPTIONAL REGULATOR, MARR"/>
    <property type="match status" value="1"/>
</dbReference>
<feature type="domain" description="HTH marR-type" evidence="4">
    <location>
        <begin position="1"/>
        <end position="136"/>
    </location>
</feature>
<dbReference type="Gene3D" id="1.10.10.10">
    <property type="entry name" value="Winged helix-like DNA-binding domain superfamily/Winged helix DNA-binding domain"/>
    <property type="match status" value="1"/>
</dbReference>
<dbReference type="PANTHER" id="PTHR42756:SF1">
    <property type="entry name" value="TRANSCRIPTIONAL REPRESSOR OF EMRAB OPERON"/>
    <property type="match status" value="1"/>
</dbReference>
<dbReference type="SUPFAM" id="SSF46785">
    <property type="entry name" value="Winged helix' DNA-binding domain"/>
    <property type="match status" value="1"/>
</dbReference>
<dbReference type="Proteomes" id="UP000003744">
    <property type="component" value="Unassembled WGS sequence"/>
</dbReference>
<evidence type="ECO:0000256" key="1">
    <source>
        <dbReference type="ARBA" id="ARBA00023015"/>
    </source>
</evidence>
<dbReference type="Pfam" id="PF12802">
    <property type="entry name" value="MarR_2"/>
    <property type="match status" value="1"/>
</dbReference>
<sequence>MDTRVESMVYIFSLLRKAIGLNRQRASFYGLNDLETLILIHLGMNEKLKQKTLCNKFTAPKQTINSAIMNLKDKGFVELVTDMEDKRAKNLILTDKGLRRRSEILLPIDEDNRRMYEDLGGDKIREITESLELLVDSLGKNFNKED</sequence>
<evidence type="ECO:0000256" key="3">
    <source>
        <dbReference type="ARBA" id="ARBA00023163"/>
    </source>
</evidence>
<accession>C2CKL1</accession>
<dbReference type="InterPro" id="IPR036388">
    <property type="entry name" value="WH-like_DNA-bd_sf"/>
</dbReference>
<reference evidence="5 6" key="1">
    <citation type="submission" date="2009-01" db="EMBL/GenBank/DDBJ databases">
        <authorList>
            <person name="Qin X."/>
            <person name="Bachman B."/>
            <person name="Battles P."/>
            <person name="Bell A."/>
            <person name="Bess C."/>
            <person name="Bickham C."/>
            <person name="Chaboub L."/>
            <person name="Chen D."/>
            <person name="Coyle M."/>
            <person name="Deiros D.R."/>
            <person name="Dinh H."/>
            <person name="Forbes L."/>
            <person name="Fowler G."/>
            <person name="Francisco L."/>
            <person name="Fu Q."/>
            <person name="Gubbala S."/>
            <person name="Hale W."/>
            <person name="Han Y."/>
            <person name="Hemphill L."/>
            <person name="Highlander S.K."/>
            <person name="Hirani K."/>
            <person name="Hogues M."/>
            <person name="Jackson L."/>
            <person name="Jakkamsetti A."/>
            <person name="Javaid M."/>
            <person name="Jiang H."/>
            <person name="Korchina V."/>
            <person name="Kovar C."/>
            <person name="Lara F."/>
            <person name="Lee S."/>
            <person name="Mata R."/>
            <person name="Mathew T."/>
            <person name="Moen C."/>
            <person name="Morales K."/>
            <person name="Munidasa M."/>
            <person name="Nazareth L."/>
            <person name="Ngo R."/>
            <person name="Nguyen L."/>
            <person name="Okwuonu G."/>
            <person name="Ongeri F."/>
            <person name="Patil S."/>
            <person name="Petrosino J."/>
            <person name="Pham C."/>
            <person name="Pham P."/>
            <person name="Pu L.-L."/>
            <person name="Puazo M."/>
            <person name="Raj R."/>
            <person name="Reid J."/>
            <person name="Rouhana J."/>
            <person name="Saada N."/>
            <person name="Shang Y."/>
            <person name="Simmons D."/>
            <person name="Thornton R."/>
            <person name="Warren J."/>
            <person name="Weissenberger G."/>
            <person name="Zhang J."/>
            <person name="Zhang L."/>
            <person name="Zhou C."/>
            <person name="Zhu D."/>
            <person name="Muzny D."/>
            <person name="Worley K."/>
            <person name="Gibbs R."/>
        </authorList>
    </citation>
    <scope>NUCLEOTIDE SEQUENCE [LARGE SCALE GENOMIC DNA]</scope>
    <source>
        <strain evidence="5 6">ATCC 35098</strain>
    </source>
</reference>
<dbReference type="RefSeq" id="WP_004836914.1">
    <property type="nucleotide sequence ID" value="NZ_GG666296.1"/>
</dbReference>
<keyword evidence="3" id="KW-0804">Transcription</keyword>
<protein>
    <submittedName>
        <fullName evidence="5">Transcriptional regulator, MarR family</fullName>
    </submittedName>
</protein>
<dbReference type="eggNOG" id="COG1846">
    <property type="taxonomic scope" value="Bacteria"/>
</dbReference>
<comment type="caution">
    <text evidence="5">The sequence shown here is derived from an EMBL/GenBank/DDBJ whole genome shotgun (WGS) entry which is preliminary data.</text>
</comment>